<sequence>MARARSGRRKAGLDWPARIRVAVGAAQGLCYMHHECSPPIVHRNVKTSNILLDSEFRTKVADFGLATMLVQAGTPDTRSFGYMAPECANTTSVTEKVDVYSFGVVLLELTTGRAANDGGEDGGSIPEATDSRIRYAGFSEEIEFVFRLGVMCTTASPPSSRPNVKVVLQMLLKCSEQTHQKGRATPLLQTLREYTSDFDSTV</sequence>
<evidence type="ECO:0000256" key="4">
    <source>
        <dbReference type="ARBA" id="ARBA00022741"/>
    </source>
</evidence>
<evidence type="ECO:0000256" key="3">
    <source>
        <dbReference type="ARBA" id="ARBA00022679"/>
    </source>
</evidence>
<dbReference type="AlphaFoldDB" id="M8AIY9"/>
<dbReference type="InterPro" id="IPR051420">
    <property type="entry name" value="Ser_Thr_Kinases_DiverseReg"/>
</dbReference>
<dbReference type="ExpressionAtlas" id="M8AIY9">
    <property type="expression patterns" value="baseline"/>
</dbReference>
<keyword evidence="5" id="KW-0418">Kinase</keyword>
<dbReference type="PROSITE" id="PS50011">
    <property type="entry name" value="PROTEIN_KINASE_DOM"/>
    <property type="match status" value="1"/>
</dbReference>
<dbReference type="GO" id="GO:0005524">
    <property type="term" value="F:ATP binding"/>
    <property type="evidence" value="ECO:0007669"/>
    <property type="project" value="UniProtKB-KW"/>
</dbReference>
<keyword evidence="4" id="KW-0547">Nucleotide-binding</keyword>
<evidence type="ECO:0000259" key="9">
    <source>
        <dbReference type="PROSITE" id="PS50011"/>
    </source>
</evidence>
<reference evidence="10" key="1">
    <citation type="submission" date="2015-06" db="UniProtKB">
        <authorList>
            <consortium name="EnsemblPlants"/>
        </authorList>
    </citation>
    <scope>IDENTIFICATION</scope>
</reference>
<keyword evidence="3" id="KW-0808">Transferase</keyword>
<comment type="catalytic activity">
    <reaction evidence="8">
        <text>L-seryl-[protein] + ATP = O-phospho-L-seryl-[protein] + ADP + H(+)</text>
        <dbReference type="Rhea" id="RHEA:17989"/>
        <dbReference type="Rhea" id="RHEA-COMP:9863"/>
        <dbReference type="Rhea" id="RHEA-COMP:11604"/>
        <dbReference type="ChEBI" id="CHEBI:15378"/>
        <dbReference type="ChEBI" id="CHEBI:29999"/>
        <dbReference type="ChEBI" id="CHEBI:30616"/>
        <dbReference type="ChEBI" id="CHEBI:83421"/>
        <dbReference type="ChEBI" id="CHEBI:456216"/>
        <dbReference type="EC" id="2.7.11.1"/>
    </reaction>
</comment>
<dbReference type="PANTHER" id="PTHR48005">
    <property type="entry name" value="LEUCINE RICH REPEAT KINASE 2"/>
    <property type="match status" value="1"/>
</dbReference>
<dbReference type="InterPro" id="IPR001245">
    <property type="entry name" value="Ser-Thr/Tyr_kinase_cat_dom"/>
</dbReference>
<dbReference type="SUPFAM" id="SSF56112">
    <property type="entry name" value="Protein kinase-like (PK-like)"/>
    <property type="match status" value="1"/>
</dbReference>
<evidence type="ECO:0000256" key="6">
    <source>
        <dbReference type="ARBA" id="ARBA00022840"/>
    </source>
</evidence>
<accession>M8AIY9</accession>
<keyword evidence="6" id="KW-0067">ATP-binding</keyword>
<dbReference type="GO" id="GO:0004674">
    <property type="term" value="F:protein serine/threonine kinase activity"/>
    <property type="evidence" value="ECO:0007669"/>
    <property type="project" value="UniProtKB-KW"/>
</dbReference>
<keyword evidence="2" id="KW-0723">Serine/threonine-protein kinase</keyword>
<feature type="domain" description="Protein kinase" evidence="9">
    <location>
        <begin position="1"/>
        <end position="188"/>
    </location>
</feature>
<organism evidence="10">
    <name type="scientific">Aegilops tauschii</name>
    <name type="common">Tausch's goatgrass</name>
    <name type="synonym">Aegilops squarrosa</name>
    <dbReference type="NCBI Taxonomy" id="37682"/>
    <lineage>
        <taxon>Eukaryota</taxon>
        <taxon>Viridiplantae</taxon>
        <taxon>Streptophyta</taxon>
        <taxon>Embryophyta</taxon>
        <taxon>Tracheophyta</taxon>
        <taxon>Spermatophyta</taxon>
        <taxon>Magnoliopsida</taxon>
        <taxon>Liliopsida</taxon>
        <taxon>Poales</taxon>
        <taxon>Poaceae</taxon>
        <taxon>BOP clade</taxon>
        <taxon>Pooideae</taxon>
        <taxon>Triticodae</taxon>
        <taxon>Triticeae</taxon>
        <taxon>Triticinae</taxon>
        <taxon>Aegilops</taxon>
    </lineage>
</organism>
<dbReference type="EnsemblPlants" id="EMT04436">
    <property type="protein sequence ID" value="EMT04436"/>
    <property type="gene ID" value="F775_14309"/>
</dbReference>
<dbReference type="Pfam" id="PF07714">
    <property type="entry name" value="PK_Tyr_Ser-Thr"/>
    <property type="match status" value="1"/>
</dbReference>
<dbReference type="PANTHER" id="PTHR48005:SF85">
    <property type="entry name" value="PROTEIN KINASE DOMAIN-CONTAINING PROTEIN"/>
    <property type="match status" value="1"/>
</dbReference>
<proteinExistence type="predicted"/>
<evidence type="ECO:0000256" key="8">
    <source>
        <dbReference type="ARBA" id="ARBA00048679"/>
    </source>
</evidence>
<evidence type="ECO:0000313" key="10">
    <source>
        <dbReference type="EnsemblPlants" id="EMT04436"/>
    </source>
</evidence>
<comment type="catalytic activity">
    <reaction evidence="7">
        <text>L-threonyl-[protein] + ATP = O-phospho-L-threonyl-[protein] + ADP + H(+)</text>
        <dbReference type="Rhea" id="RHEA:46608"/>
        <dbReference type="Rhea" id="RHEA-COMP:11060"/>
        <dbReference type="Rhea" id="RHEA-COMP:11605"/>
        <dbReference type="ChEBI" id="CHEBI:15378"/>
        <dbReference type="ChEBI" id="CHEBI:30013"/>
        <dbReference type="ChEBI" id="CHEBI:30616"/>
        <dbReference type="ChEBI" id="CHEBI:61977"/>
        <dbReference type="ChEBI" id="CHEBI:456216"/>
        <dbReference type="EC" id="2.7.11.1"/>
    </reaction>
</comment>
<evidence type="ECO:0000256" key="2">
    <source>
        <dbReference type="ARBA" id="ARBA00022527"/>
    </source>
</evidence>
<dbReference type="InterPro" id="IPR000719">
    <property type="entry name" value="Prot_kinase_dom"/>
</dbReference>
<dbReference type="InterPro" id="IPR011009">
    <property type="entry name" value="Kinase-like_dom_sf"/>
</dbReference>
<evidence type="ECO:0000256" key="5">
    <source>
        <dbReference type="ARBA" id="ARBA00022777"/>
    </source>
</evidence>
<dbReference type="Gene3D" id="1.10.510.10">
    <property type="entry name" value="Transferase(Phosphotransferase) domain 1"/>
    <property type="match status" value="1"/>
</dbReference>
<protein>
    <recommendedName>
        <fullName evidence="1">non-specific serine/threonine protein kinase</fullName>
        <ecNumber evidence="1">2.7.11.1</ecNumber>
    </recommendedName>
</protein>
<evidence type="ECO:0000256" key="1">
    <source>
        <dbReference type="ARBA" id="ARBA00012513"/>
    </source>
</evidence>
<name>M8AIY9_AEGTA</name>
<evidence type="ECO:0000256" key="7">
    <source>
        <dbReference type="ARBA" id="ARBA00047899"/>
    </source>
</evidence>
<dbReference type="EC" id="2.7.11.1" evidence="1"/>